<organism evidence="13 14">
    <name type="scientific">Larinioides sclopetarius</name>
    <dbReference type="NCBI Taxonomy" id="280406"/>
    <lineage>
        <taxon>Eukaryota</taxon>
        <taxon>Metazoa</taxon>
        <taxon>Ecdysozoa</taxon>
        <taxon>Arthropoda</taxon>
        <taxon>Chelicerata</taxon>
        <taxon>Arachnida</taxon>
        <taxon>Araneae</taxon>
        <taxon>Araneomorphae</taxon>
        <taxon>Entelegynae</taxon>
        <taxon>Araneoidea</taxon>
        <taxon>Araneidae</taxon>
        <taxon>Larinioides</taxon>
    </lineage>
</organism>
<evidence type="ECO:0000256" key="8">
    <source>
        <dbReference type="ARBA" id="ARBA00023017"/>
    </source>
</evidence>
<gene>
    <name evidence="13" type="ORF">LARSCL_LOCUS21206</name>
</gene>
<dbReference type="GO" id="GO:0005874">
    <property type="term" value="C:microtubule"/>
    <property type="evidence" value="ECO:0007669"/>
    <property type="project" value="UniProtKB-KW"/>
</dbReference>
<evidence type="ECO:0000256" key="5">
    <source>
        <dbReference type="ARBA" id="ARBA00022701"/>
    </source>
</evidence>
<feature type="region of interest" description="Disordered" evidence="12">
    <location>
        <begin position="468"/>
        <end position="499"/>
    </location>
</feature>
<keyword evidence="3 11" id="KW-0813">Transport</keyword>
<dbReference type="InterPro" id="IPR027417">
    <property type="entry name" value="P-loop_NTPase"/>
</dbReference>
<accession>A0AAV2BU57</accession>
<keyword evidence="14" id="KW-1185">Reference proteome</keyword>
<keyword evidence="9 11" id="KW-0505">Motor protein</keyword>
<evidence type="ECO:0000256" key="2">
    <source>
        <dbReference type="ARBA" id="ARBA00006831"/>
    </source>
</evidence>
<keyword evidence="10 11" id="KW-0206">Cytoskeleton</keyword>
<evidence type="ECO:0000256" key="3">
    <source>
        <dbReference type="ARBA" id="ARBA00022448"/>
    </source>
</evidence>
<evidence type="ECO:0000256" key="4">
    <source>
        <dbReference type="ARBA" id="ARBA00022490"/>
    </source>
</evidence>
<keyword evidence="6 11" id="KW-0547">Nucleotide-binding</keyword>
<dbReference type="Pfam" id="PF05783">
    <property type="entry name" value="DLIC"/>
    <property type="match status" value="1"/>
</dbReference>
<protein>
    <recommendedName>
        <fullName evidence="11">Dynein light intermediate chain</fullName>
    </recommendedName>
</protein>
<evidence type="ECO:0000313" key="13">
    <source>
        <dbReference type="EMBL" id="CAL1299189.1"/>
    </source>
</evidence>
<keyword evidence="5 11" id="KW-0493">Microtubule</keyword>
<evidence type="ECO:0000256" key="7">
    <source>
        <dbReference type="ARBA" id="ARBA00022840"/>
    </source>
</evidence>
<dbReference type="AlphaFoldDB" id="A0AAV2BU57"/>
<evidence type="ECO:0000256" key="6">
    <source>
        <dbReference type="ARBA" id="ARBA00022741"/>
    </source>
</evidence>
<feature type="compositionally biased region" description="Polar residues" evidence="12">
    <location>
        <begin position="375"/>
        <end position="388"/>
    </location>
</feature>
<comment type="caution">
    <text evidence="13">The sequence shown here is derived from an EMBL/GenBank/DDBJ whole genome shotgun (WGS) entry which is preliminary data.</text>
</comment>
<comment type="subunit">
    <text evidence="11">Homodimer. The cytoplasmic dynein 1 complex consists of two catalytic heavy chains (HCs) and a number of non-catalytic subunits presented by intermediate chains (ICs).</text>
</comment>
<proteinExistence type="inferred from homology"/>
<dbReference type="GO" id="GO:0045504">
    <property type="term" value="F:dynein heavy chain binding"/>
    <property type="evidence" value="ECO:0007669"/>
    <property type="project" value="TreeGrafter"/>
</dbReference>
<dbReference type="GO" id="GO:0007018">
    <property type="term" value="P:microtubule-based movement"/>
    <property type="evidence" value="ECO:0007669"/>
    <property type="project" value="InterPro"/>
</dbReference>
<dbReference type="PANTHER" id="PTHR12688">
    <property type="entry name" value="DYNEIN LIGHT INTERMEDIATE CHAIN"/>
    <property type="match status" value="1"/>
</dbReference>
<keyword evidence="4 11" id="KW-0963">Cytoplasm</keyword>
<evidence type="ECO:0000256" key="12">
    <source>
        <dbReference type="SAM" id="MobiDB-lite"/>
    </source>
</evidence>
<evidence type="ECO:0000256" key="11">
    <source>
        <dbReference type="RuleBase" id="RU366047"/>
    </source>
</evidence>
<dbReference type="EMBL" id="CAXIEN010000489">
    <property type="protein sequence ID" value="CAL1299189.1"/>
    <property type="molecule type" value="Genomic_DNA"/>
</dbReference>
<dbReference type="PANTHER" id="PTHR12688:SF0">
    <property type="entry name" value="DYNEIN LIGHT INTERMEDIATE CHAIN"/>
    <property type="match status" value="1"/>
</dbReference>
<dbReference type="GO" id="GO:0005524">
    <property type="term" value="F:ATP binding"/>
    <property type="evidence" value="ECO:0007669"/>
    <property type="project" value="UniProtKB-KW"/>
</dbReference>
<evidence type="ECO:0000256" key="10">
    <source>
        <dbReference type="ARBA" id="ARBA00023212"/>
    </source>
</evidence>
<reference evidence="13 14" key="1">
    <citation type="submission" date="2024-04" db="EMBL/GenBank/DDBJ databases">
        <authorList>
            <person name="Rising A."/>
            <person name="Reimegard J."/>
            <person name="Sonavane S."/>
            <person name="Akerstrom W."/>
            <person name="Nylinder S."/>
            <person name="Hedman E."/>
            <person name="Kallberg Y."/>
        </authorList>
    </citation>
    <scope>NUCLEOTIDE SEQUENCE [LARGE SCALE GENOMIC DNA]</scope>
</reference>
<dbReference type="Gene3D" id="3.40.50.300">
    <property type="entry name" value="P-loop containing nucleotide triphosphate hydrolases"/>
    <property type="match status" value="1"/>
</dbReference>
<keyword evidence="8 11" id="KW-0243">Dynein</keyword>
<comment type="function">
    <text evidence="11">Acts as one of several non-catalytic accessory components of the cytoplasmic dynein 1 complex that are thought to be involved in linking dynein to cargos and to adapter proteins that regulate dynein function. Cytoplasmic dynein 1 acts as a motor for the intracellular retrograde motility of vesicles and organelles along microtubules. May play a role in binding dynein to membranous organelles or chromosomes.</text>
</comment>
<dbReference type="Proteomes" id="UP001497382">
    <property type="component" value="Unassembled WGS sequence"/>
</dbReference>
<dbReference type="InterPro" id="IPR022780">
    <property type="entry name" value="Dynein_light_int_chain"/>
</dbReference>
<dbReference type="SUPFAM" id="SSF52540">
    <property type="entry name" value="P-loop containing nucleoside triphosphate hydrolases"/>
    <property type="match status" value="1"/>
</dbReference>
<comment type="subcellular location">
    <subcellularLocation>
        <location evidence="1 11">Cytoplasm</location>
        <location evidence="1 11">Cytoskeleton</location>
    </subcellularLocation>
</comment>
<evidence type="ECO:0000256" key="9">
    <source>
        <dbReference type="ARBA" id="ARBA00023175"/>
    </source>
</evidence>
<evidence type="ECO:0000313" key="14">
    <source>
        <dbReference type="Proteomes" id="UP001497382"/>
    </source>
</evidence>
<sequence length="499" mass="55778">MALLGVKSNADVKLEDKFEDADNANLWLEILQEVQESSSNKLPSCKTLLVLGSNDTGDNESGKTSLIAKLEGNEDPRKGSGLEYHYIYVRDEYRDDHTRLGVYVLDGDQWHRNLLKFVLNEETFSNNTVLLTASMSEPWDIMESLRNWANILEEHVQRLRLPESVIEEHRRRVLKRFEDYVEPGSEPDGVSTPVRPVSIADSLTSDREIQCNLGLEIIVVITKTDAISSLEKNLDFKEEHFDFIQMSIRNFCLQYGAALFYVSVKEDKNCDLLLKYLVHRIYAFPFRTPALVVEKDAVFIPAGWDNLKKISILVDNLTTMKPDDSYNEVIVKPVNRKPLQREAEIAAEDDEAFLCKLQSLLNQQVPVNVGRPVGSQETPIRTAPSVQKSADRRLSGSPGVNASPKKGQSNVQPFFPQIEGKHGTVGGEGVLQNFFNSLLNRRTGSPIGGPSVRGLDKTAARLDAAVELDRMAGTKKPAGFSSSPDPQFGEESEDKNVQS</sequence>
<dbReference type="GO" id="GO:0005813">
    <property type="term" value="C:centrosome"/>
    <property type="evidence" value="ECO:0007669"/>
    <property type="project" value="TreeGrafter"/>
</dbReference>
<dbReference type="InterPro" id="IPR008467">
    <property type="entry name" value="Dynein1_light_intermed_chain"/>
</dbReference>
<evidence type="ECO:0000256" key="1">
    <source>
        <dbReference type="ARBA" id="ARBA00004245"/>
    </source>
</evidence>
<feature type="region of interest" description="Disordered" evidence="12">
    <location>
        <begin position="371"/>
        <end position="410"/>
    </location>
</feature>
<comment type="similarity">
    <text evidence="2 11">Belongs to the dynein light intermediate chain family.</text>
</comment>
<dbReference type="GO" id="GO:0005868">
    <property type="term" value="C:cytoplasmic dynein complex"/>
    <property type="evidence" value="ECO:0007669"/>
    <property type="project" value="UniProtKB-UniRule"/>
</dbReference>
<dbReference type="GO" id="GO:0000226">
    <property type="term" value="P:microtubule cytoskeleton organization"/>
    <property type="evidence" value="ECO:0007669"/>
    <property type="project" value="TreeGrafter"/>
</dbReference>
<name>A0AAV2BU57_9ARAC</name>
<keyword evidence="7 11" id="KW-0067">ATP-binding</keyword>